<evidence type="ECO:0000256" key="3">
    <source>
        <dbReference type="ARBA" id="ARBA00023163"/>
    </source>
</evidence>
<protein>
    <submittedName>
        <fullName evidence="5">Transcriptional regulator</fullName>
    </submittedName>
</protein>
<keyword evidence="6" id="KW-1185">Reference proteome</keyword>
<dbReference type="RefSeq" id="WP_082774764.1">
    <property type="nucleotide sequence ID" value="NZ_SOZH01000012.1"/>
</dbReference>
<dbReference type="Proteomes" id="UP000298003">
    <property type="component" value="Unassembled WGS sequence"/>
</dbReference>
<comment type="caution">
    <text evidence="5">The sequence shown here is derived from an EMBL/GenBank/DDBJ whole genome shotgun (WGS) entry which is preliminary data.</text>
</comment>
<dbReference type="PANTHER" id="PTHR43132:SF2">
    <property type="entry name" value="ARSENICAL RESISTANCE OPERON REPRESSOR ARSR-RELATED"/>
    <property type="match status" value="1"/>
</dbReference>
<dbReference type="SMART" id="SM00418">
    <property type="entry name" value="HTH_ARSR"/>
    <property type="match status" value="1"/>
</dbReference>
<reference evidence="5 6" key="1">
    <citation type="submission" date="2019-03" db="EMBL/GenBank/DDBJ databases">
        <title>Cellulosimicrobium funkei JCM14302 Assembly.</title>
        <authorList>
            <person name="Dou T."/>
        </authorList>
    </citation>
    <scope>NUCLEOTIDE SEQUENCE [LARGE SCALE GENOMIC DNA]</scope>
    <source>
        <strain evidence="5 6">JCM 14302</strain>
    </source>
</reference>
<dbReference type="PANTHER" id="PTHR43132">
    <property type="entry name" value="ARSENICAL RESISTANCE OPERON REPRESSOR ARSR-RELATED"/>
    <property type="match status" value="1"/>
</dbReference>
<dbReference type="GeneID" id="95686485"/>
<dbReference type="NCBIfam" id="NF033788">
    <property type="entry name" value="HTH_metalloreg"/>
    <property type="match status" value="1"/>
</dbReference>
<dbReference type="Gene3D" id="1.10.10.10">
    <property type="entry name" value="Winged helix-like DNA-binding domain superfamily/Winged helix DNA-binding domain"/>
    <property type="match status" value="1"/>
</dbReference>
<keyword evidence="3" id="KW-0804">Transcription</keyword>
<dbReference type="SUPFAM" id="SSF46785">
    <property type="entry name" value="Winged helix' DNA-binding domain"/>
    <property type="match status" value="1"/>
</dbReference>
<dbReference type="InterPro" id="IPR036388">
    <property type="entry name" value="WH-like_DNA-bd_sf"/>
</dbReference>
<evidence type="ECO:0000313" key="6">
    <source>
        <dbReference type="Proteomes" id="UP000298003"/>
    </source>
</evidence>
<evidence type="ECO:0000259" key="4">
    <source>
        <dbReference type="PROSITE" id="PS50987"/>
    </source>
</evidence>
<organism evidence="5 6">
    <name type="scientific">Cellulosimicrobium funkei</name>
    <dbReference type="NCBI Taxonomy" id="264251"/>
    <lineage>
        <taxon>Bacteria</taxon>
        <taxon>Bacillati</taxon>
        <taxon>Actinomycetota</taxon>
        <taxon>Actinomycetes</taxon>
        <taxon>Micrococcales</taxon>
        <taxon>Promicromonosporaceae</taxon>
        <taxon>Cellulosimicrobium</taxon>
    </lineage>
</organism>
<gene>
    <name evidence="5" type="ORF">E1O70_18545</name>
</gene>
<dbReference type="InterPro" id="IPR051011">
    <property type="entry name" value="Metal_resp_trans_reg"/>
</dbReference>
<dbReference type="InterPro" id="IPR001845">
    <property type="entry name" value="HTH_ArsR_DNA-bd_dom"/>
</dbReference>
<dbReference type="CDD" id="cd00090">
    <property type="entry name" value="HTH_ARSR"/>
    <property type="match status" value="1"/>
</dbReference>
<dbReference type="InterPro" id="IPR036390">
    <property type="entry name" value="WH_DNA-bd_sf"/>
</dbReference>
<dbReference type="GO" id="GO:0003677">
    <property type="term" value="F:DNA binding"/>
    <property type="evidence" value="ECO:0007669"/>
    <property type="project" value="UniProtKB-KW"/>
</dbReference>
<name>A0A4Y8QYD0_9MICO</name>
<dbReference type="EMBL" id="SOZH01000012">
    <property type="protein sequence ID" value="TFF04439.1"/>
    <property type="molecule type" value="Genomic_DNA"/>
</dbReference>
<evidence type="ECO:0000256" key="2">
    <source>
        <dbReference type="ARBA" id="ARBA00023125"/>
    </source>
</evidence>
<feature type="domain" description="HTH arsR-type" evidence="4">
    <location>
        <begin position="14"/>
        <end position="109"/>
    </location>
</feature>
<proteinExistence type="predicted"/>
<dbReference type="Pfam" id="PF12840">
    <property type="entry name" value="HTH_20"/>
    <property type="match status" value="1"/>
</dbReference>
<sequence length="109" mass="11745">MSTPTSQATAVDTSPLELSQATHDFLSALASPTRQRVLLLFARGAELAVGEVAERAGISQPTASQQLQILRRGGIVTSRREGRVVFYRADRDGVTRALGDLQAYLQVCC</sequence>
<dbReference type="GO" id="GO:0003700">
    <property type="term" value="F:DNA-binding transcription factor activity"/>
    <property type="evidence" value="ECO:0007669"/>
    <property type="project" value="InterPro"/>
</dbReference>
<evidence type="ECO:0000256" key="1">
    <source>
        <dbReference type="ARBA" id="ARBA00023015"/>
    </source>
</evidence>
<dbReference type="PRINTS" id="PR00778">
    <property type="entry name" value="HTHARSR"/>
</dbReference>
<dbReference type="InterPro" id="IPR011991">
    <property type="entry name" value="ArsR-like_HTH"/>
</dbReference>
<dbReference type="PROSITE" id="PS50987">
    <property type="entry name" value="HTH_ARSR_2"/>
    <property type="match status" value="1"/>
</dbReference>
<keyword evidence="2" id="KW-0238">DNA-binding</keyword>
<accession>A0A4Y8QYD0</accession>
<evidence type="ECO:0000313" key="5">
    <source>
        <dbReference type="EMBL" id="TFF04439.1"/>
    </source>
</evidence>
<dbReference type="AlphaFoldDB" id="A0A4Y8QYD0"/>
<keyword evidence="1" id="KW-0805">Transcription regulation</keyword>